<dbReference type="EMBL" id="SSFX01000098">
    <property type="protein sequence ID" value="TXI26571.1"/>
    <property type="molecule type" value="Genomic_DNA"/>
</dbReference>
<reference evidence="1 2" key="1">
    <citation type="submission" date="2018-09" db="EMBL/GenBank/DDBJ databases">
        <title>Metagenome Assembled Genomes from an Advanced Water Purification Facility.</title>
        <authorList>
            <person name="Stamps B.W."/>
            <person name="Spear J.R."/>
        </authorList>
    </citation>
    <scope>NUCLEOTIDE SEQUENCE [LARGE SCALE GENOMIC DNA]</scope>
    <source>
        <strain evidence="1">Bin_54_1</strain>
    </source>
</reference>
<dbReference type="Proteomes" id="UP000321055">
    <property type="component" value="Unassembled WGS sequence"/>
</dbReference>
<evidence type="ECO:0000313" key="1">
    <source>
        <dbReference type="EMBL" id="TXI26571.1"/>
    </source>
</evidence>
<evidence type="ECO:0000313" key="2">
    <source>
        <dbReference type="Proteomes" id="UP000321055"/>
    </source>
</evidence>
<dbReference type="AlphaFoldDB" id="A0A5C7VML6"/>
<accession>A0A5C7VML6</accession>
<sequence>MYRDRLIEIVDFAYFRLREKINGGRICIENEASLQLQLASILKSTGELYECSKNELFSIELEKPVLLSDGYFEKSGTTKAKIDIWVSFENLETKTKNSCAIELKFFKYVNHREPNNRYDVFSDIQNLEAYGSFADLGFLIVATDHHHYINQDSYSDETADFDFRHGKSYEAGTVLTYKTSRPYGDPITLSNSYSFAWDECTNGVHFLKLPVLPRQGFNTYPTIGAAR</sequence>
<organism evidence="1 2">
    <name type="scientific">Nitrosomonas oligotropha</name>
    <dbReference type="NCBI Taxonomy" id="42354"/>
    <lineage>
        <taxon>Bacteria</taxon>
        <taxon>Pseudomonadati</taxon>
        <taxon>Pseudomonadota</taxon>
        <taxon>Betaproteobacteria</taxon>
        <taxon>Nitrosomonadales</taxon>
        <taxon>Nitrosomonadaceae</taxon>
        <taxon>Nitrosomonas</taxon>
    </lineage>
</organism>
<protein>
    <recommendedName>
        <fullName evidence="3">Restriction endonuclease</fullName>
    </recommendedName>
</protein>
<gene>
    <name evidence="1" type="ORF">E6Q60_12130</name>
</gene>
<comment type="caution">
    <text evidence="1">The sequence shown here is derived from an EMBL/GenBank/DDBJ whole genome shotgun (WGS) entry which is preliminary data.</text>
</comment>
<proteinExistence type="predicted"/>
<evidence type="ECO:0008006" key="3">
    <source>
        <dbReference type="Google" id="ProtNLM"/>
    </source>
</evidence>
<name>A0A5C7VML6_9PROT</name>